<dbReference type="EMBL" id="REFR01000010">
    <property type="protein sequence ID" value="RMB09023.1"/>
    <property type="molecule type" value="Genomic_DNA"/>
</dbReference>
<reference evidence="1 2" key="1">
    <citation type="submission" date="2018-10" db="EMBL/GenBank/DDBJ databases">
        <title>Genomic Encyclopedia of Archaeal and Bacterial Type Strains, Phase II (KMG-II): from individual species to whole genera.</title>
        <authorList>
            <person name="Goeker M."/>
        </authorList>
    </citation>
    <scope>NUCLEOTIDE SEQUENCE [LARGE SCALE GENOMIC DNA]</scope>
    <source>
        <strain evidence="1 2">DSM 25217</strain>
    </source>
</reference>
<dbReference type="RefSeq" id="WP_121938329.1">
    <property type="nucleotide sequence ID" value="NZ_REFR01000010.1"/>
</dbReference>
<evidence type="ECO:0000313" key="2">
    <source>
        <dbReference type="Proteomes" id="UP000271227"/>
    </source>
</evidence>
<dbReference type="Proteomes" id="UP000271227">
    <property type="component" value="Unassembled WGS sequence"/>
</dbReference>
<organism evidence="1 2">
    <name type="scientific">Eilatimonas milleporae</name>
    <dbReference type="NCBI Taxonomy" id="911205"/>
    <lineage>
        <taxon>Bacteria</taxon>
        <taxon>Pseudomonadati</taxon>
        <taxon>Pseudomonadota</taxon>
        <taxon>Alphaproteobacteria</taxon>
        <taxon>Kordiimonadales</taxon>
        <taxon>Kordiimonadaceae</taxon>
        <taxon>Eilatimonas</taxon>
    </lineage>
</organism>
<protein>
    <submittedName>
        <fullName evidence="1">Uncharacterized protein</fullName>
    </submittedName>
</protein>
<proteinExistence type="predicted"/>
<sequence length="130" mass="14809">MNSRFRMRDRRPGQEMMTVRASDIRRIAEYDQHPDLSYLEPDADPVHAAANAERLQAYGRGEWHFIAIRAQAKFMIPIGEQAAVIQSVESPGLHGIESDSSPEHRDEIFKAEKANLCTMLRQMNVTVVDD</sequence>
<dbReference type="OrthoDB" id="9844189at2"/>
<gene>
    <name evidence="1" type="ORF">BXY39_1670</name>
</gene>
<accession>A0A3M0CY95</accession>
<evidence type="ECO:0000313" key="1">
    <source>
        <dbReference type="EMBL" id="RMB09023.1"/>
    </source>
</evidence>
<dbReference type="InParanoid" id="A0A3M0CY95"/>
<comment type="caution">
    <text evidence="1">The sequence shown here is derived from an EMBL/GenBank/DDBJ whole genome shotgun (WGS) entry which is preliminary data.</text>
</comment>
<dbReference type="AlphaFoldDB" id="A0A3M0CY95"/>
<keyword evidence="2" id="KW-1185">Reference proteome</keyword>
<name>A0A3M0CY95_9PROT</name>